<evidence type="ECO:0008006" key="3">
    <source>
        <dbReference type="Google" id="ProtNLM"/>
    </source>
</evidence>
<evidence type="ECO:0000313" key="1">
    <source>
        <dbReference type="EMBL" id="SEF58679.1"/>
    </source>
</evidence>
<dbReference type="RefSeq" id="WP_146063092.1">
    <property type="nucleotide sequence ID" value="NZ_FNUV01000002.1"/>
</dbReference>
<dbReference type="EMBL" id="FNUV01000002">
    <property type="protein sequence ID" value="SEF58679.1"/>
    <property type="molecule type" value="Genomic_DNA"/>
</dbReference>
<dbReference type="Proteomes" id="UP000236735">
    <property type="component" value="Unassembled WGS sequence"/>
</dbReference>
<accession>A0A1H5T7B7</accession>
<organism evidence="1 2">
    <name type="scientific">Xylanibacter ruminicola</name>
    <name type="common">Prevotella ruminicola</name>
    <dbReference type="NCBI Taxonomy" id="839"/>
    <lineage>
        <taxon>Bacteria</taxon>
        <taxon>Pseudomonadati</taxon>
        <taxon>Bacteroidota</taxon>
        <taxon>Bacteroidia</taxon>
        <taxon>Bacteroidales</taxon>
        <taxon>Prevotellaceae</taxon>
        <taxon>Xylanibacter</taxon>
    </lineage>
</organism>
<sequence>MRLLLTIIISSMALLSRGDNALTQTDLLYLFPNKDIYETGEDMWFKAYLMDRQTLALSDQSQTLFLQLRSENGDVVWSGKFPLRNGRGDGHVYINEAWQKQEYFIEGYTRSSFTSDSTTAIRPRRIRVVERVTQMDSISSDAVKRDSIARLTEKHRFDLFPEGGYLIDGINTVVAFKATYGDGMPEEVAGRLTENGRQIAAFRSMHDGMGIFTMTPIRGKDYRIVLSDGRSYTMPDIKPTGITMRSIRNNKAGITLLVSSTDSVAHPFTIMAKMNGIPCCSATGTVKRQKKVQLPIEKFLLQGIVQITLMVGESQMPVAERLVYVNPKQRLSINAKTDRLQYNRRDKGRVSFQVTGPEGEPVRAEMAVSIFDKDYLYQPGHENILSHCFLSEQIRGNVFNPTYYFDERNEDRLQALDLLLMTQGWRRYVWDREPTKAKPLLSDGLKGLDRAGRPQILKAFTAEGDTNVVVSDSIGRFVIGPILMDQMRGSFYLQPLVKKPKASLLLENPFDSINNYLKGRQRYLPLNYLPKSYYEGKYVSDGFGTFMLKDVHVKGKRNIVHYDKVLEYLDSLYILSTGAWACEHNGARWLNNYLGYGLHSPLYYSICDGKRLLPKRGERYNKVLYEEHGGKIWNVACKSGPLIFHAPQFSKEELLNMFRMCAAEGYHPKKEFYEPDPIELSPTIPDPRNTLQWKPAILTDEDGKADISFMVSDVNTEFIGIVEAIDGTGLMGTQTFNFRVIRNK</sequence>
<protein>
    <recommendedName>
        <fullName evidence="3">MG2 domain-containing protein</fullName>
    </recommendedName>
</protein>
<gene>
    <name evidence="1" type="ORF">SAMN05216354_0908</name>
</gene>
<evidence type="ECO:0000313" key="2">
    <source>
        <dbReference type="Proteomes" id="UP000236735"/>
    </source>
</evidence>
<reference evidence="1 2" key="1">
    <citation type="submission" date="2016-10" db="EMBL/GenBank/DDBJ databases">
        <authorList>
            <person name="de Groot N.N."/>
        </authorList>
    </citation>
    <scope>NUCLEOTIDE SEQUENCE [LARGE SCALE GENOMIC DNA]</scope>
    <source>
        <strain evidence="1 2">AR32</strain>
    </source>
</reference>
<proteinExistence type="predicted"/>
<dbReference type="AlphaFoldDB" id="A0A1H5T7B7"/>
<name>A0A1H5T7B7_XYLRU</name>